<dbReference type="CDD" id="cd14473">
    <property type="entry name" value="FERM_B-lobe"/>
    <property type="match status" value="1"/>
</dbReference>
<evidence type="ECO:0000259" key="3">
    <source>
        <dbReference type="PROSITE" id="PS50057"/>
    </source>
</evidence>
<dbReference type="SUPFAM" id="SSF47031">
    <property type="entry name" value="Second domain of FERM"/>
    <property type="match status" value="1"/>
</dbReference>
<sequence>MSFQKYISGKPVVQVYLLDNSFRQLLIEPSSTVHDVCLMMARKLGTADPEDDCLLLSLNEARDGVAIGRALKRETLVMDILREWETNDATEAKLVCQIHLFTEGLMDSKDERIREMLYMQTVYNVISGMYPTDKEDALKLASLQFVHKFGELKPETHKPGFLGSKLREFIPIAHINGGTITLTEWEASLYASVARVDTATPMKDYIEHLRYRDYFGSVVYAVKQKFEKDPEVLPKRVFMGISRQGILLLRIPENYTSRSMTTFRRFPLGDIFRWAFKPDEHFYFEVKAEDGGEKPDEFKFKTTEGEDMSDLLTDYAMALLREMGLNPDGTKRERVAPGAADGSAAAAASGPAQSSMPTSLAIGEAAFAGIAGDVGALASAATRSGVAEEEEEEDDEDEELEEEAAEADAGADEDGEALPPGWTKQYDEDSQRHYYFNVDTEESSWDVPTE</sequence>
<evidence type="ECO:0000259" key="2">
    <source>
        <dbReference type="PROSITE" id="PS50020"/>
    </source>
</evidence>
<dbReference type="InterPro" id="IPR035963">
    <property type="entry name" value="FERM_2"/>
</dbReference>
<feature type="region of interest" description="Disordered" evidence="1">
    <location>
        <begin position="381"/>
        <end position="450"/>
    </location>
</feature>
<dbReference type="Gene3D" id="3.10.20.90">
    <property type="entry name" value="Phosphatidylinositol 3-kinase Catalytic Subunit, Chain A, domain 1"/>
    <property type="match status" value="1"/>
</dbReference>
<evidence type="ECO:0008006" key="12">
    <source>
        <dbReference type="Google" id="ProtNLM"/>
    </source>
</evidence>
<dbReference type="Gene3D" id="2.30.29.30">
    <property type="entry name" value="Pleckstrin-homology domain (PH domain)/Phosphotyrosine-binding domain (PTB)"/>
    <property type="match status" value="1"/>
</dbReference>
<evidence type="ECO:0000313" key="7">
    <source>
        <dbReference type="EMBL" id="KAA0175154.1"/>
    </source>
</evidence>
<dbReference type="Proteomes" id="UP000322899">
    <property type="component" value="Unassembled WGS sequence"/>
</dbReference>
<dbReference type="EMBL" id="VLTM01000035">
    <property type="protein sequence ID" value="KAA0161478.1"/>
    <property type="molecule type" value="Genomic_DNA"/>
</dbReference>
<gene>
    <name evidence="7" type="ORF">FNF27_03452</name>
    <name evidence="6" type="ORF">FNF28_04366</name>
    <name evidence="4" type="ORF">FNF29_06719</name>
    <name evidence="5" type="ORF">FNF31_03761</name>
</gene>
<dbReference type="SUPFAM" id="SSF54236">
    <property type="entry name" value="Ubiquitin-like"/>
    <property type="match status" value="1"/>
</dbReference>
<dbReference type="Pfam" id="PF21989">
    <property type="entry name" value="RA_2"/>
    <property type="match status" value="1"/>
</dbReference>
<feature type="compositionally biased region" description="Acidic residues" evidence="1">
    <location>
        <begin position="439"/>
        <end position="450"/>
    </location>
</feature>
<dbReference type="InterPro" id="IPR011993">
    <property type="entry name" value="PH-like_dom_sf"/>
</dbReference>
<organism evidence="7 8">
    <name type="scientific">Cafeteria roenbergensis</name>
    <name type="common">Marine flagellate</name>
    <dbReference type="NCBI Taxonomy" id="33653"/>
    <lineage>
        <taxon>Eukaryota</taxon>
        <taxon>Sar</taxon>
        <taxon>Stramenopiles</taxon>
        <taxon>Bigyra</taxon>
        <taxon>Opalozoa</taxon>
        <taxon>Bicosoecida</taxon>
        <taxon>Cafeteriaceae</taxon>
        <taxon>Cafeteria</taxon>
    </lineage>
</organism>
<dbReference type="EMBL" id="VLTO01000016">
    <property type="protein sequence ID" value="KAA0175154.1"/>
    <property type="molecule type" value="Genomic_DNA"/>
</dbReference>
<dbReference type="PROSITE" id="PS50020">
    <property type="entry name" value="WW_DOMAIN_2"/>
    <property type="match status" value="1"/>
</dbReference>
<evidence type="ECO:0000256" key="1">
    <source>
        <dbReference type="SAM" id="MobiDB-lite"/>
    </source>
</evidence>
<dbReference type="InterPro" id="IPR029071">
    <property type="entry name" value="Ubiquitin-like_domsf"/>
</dbReference>
<comment type="caution">
    <text evidence="7">The sequence shown here is derived from an EMBL/GenBank/DDBJ whole genome shotgun (WGS) entry which is preliminary data.</text>
</comment>
<protein>
    <recommendedName>
        <fullName evidence="12">WW domain-containing protein</fullName>
    </recommendedName>
</protein>
<dbReference type="OrthoDB" id="2530521at2759"/>
<name>A0A5A8ED82_CAFRO</name>
<feature type="domain" description="WW" evidence="2">
    <location>
        <begin position="416"/>
        <end position="450"/>
    </location>
</feature>
<dbReference type="PANTHER" id="PTHR13283">
    <property type="entry name" value="KREV INTERACTION TRAPPED 1-RELATED"/>
    <property type="match status" value="1"/>
</dbReference>
<reference evidence="8 9" key="1">
    <citation type="submission" date="2019-07" db="EMBL/GenBank/DDBJ databases">
        <title>Genomes of Cafeteria roenbergensis.</title>
        <authorList>
            <person name="Fischer M.G."/>
            <person name="Hackl T."/>
            <person name="Roman M."/>
        </authorList>
    </citation>
    <scope>NUCLEOTIDE SEQUENCE [LARGE SCALE GENOMIC DNA]</scope>
    <source>
        <strain evidence="4 9">BVI</strain>
        <strain evidence="5 11">Cflag</strain>
        <strain evidence="7 8">E4-10P</strain>
        <strain evidence="6 10">RCC970-E3</strain>
    </source>
</reference>
<evidence type="ECO:0000313" key="9">
    <source>
        <dbReference type="Proteomes" id="UP000323011"/>
    </source>
</evidence>
<evidence type="ECO:0000313" key="5">
    <source>
        <dbReference type="EMBL" id="KAA0161478.1"/>
    </source>
</evidence>
<evidence type="ECO:0000313" key="6">
    <source>
        <dbReference type="EMBL" id="KAA0163216.1"/>
    </source>
</evidence>
<dbReference type="GO" id="GO:0005886">
    <property type="term" value="C:plasma membrane"/>
    <property type="evidence" value="ECO:0007669"/>
    <property type="project" value="TreeGrafter"/>
</dbReference>
<dbReference type="Pfam" id="PF00373">
    <property type="entry name" value="FERM_M"/>
    <property type="match status" value="1"/>
</dbReference>
<evidence type="ECO:0000313" key="10">
    <source>
        <dbReference type="Proteomes" id="UP000324907"/>
    </source>
</evidence>
<dbReference type="Pfam" id="PF02174">
    <property type="entry name" value="IRS"/>
    <property type="match status" value="1"/>
</dbReference>
<feature type="compositionally biased region" description="Low complexity" evidence="1">
    <location>
        <begin position="336"/>
        <end position="356"/>
    </location>
</feature>
<dbReference type="SMART" id="SM00456">
    <property type="entry name" value="WW"/>
    <property type="match status" value="1"/>
</dbReference>
<dbReference type="InterPro" id="IPR000299">
    <property type="entry name" value="FERM_domain"/>
</dbReference>
<dbReference type="Proteomes" id="UP000324907">
    <property type="component" value="Unassembled WGS sequence"/>
</dbReference>
<dbReference type="InterPro" id="IPR019749">
    <property type="entry name" value="Band_41_domain"/>
</dbReference>
<dbReference type="OMA" id="WETNDAT"/>
<dbReference type="Gene3D" id="2.20.70.10">
    <property type="match status" value="1"/>
</dbReference>
<dbReference type="AlphaFoldDB" id="A0A5A8ED82"/>
<dbReference type="InterPro" id="IPR001202">
    <property type="entry name" value="WW_dom"/>
</dbReference>
<dbReference type="InterPro" id="IPR014352">
    <property type="entry name" value="FERM/acyl-CoA-bd_prot_sf"/>
</dbReference>
<dbReference type="InterPro" id="IPR051594">
    <property type="entry name" value="KRIT1/FRMD8"/>
</dbReference>
<dbReference type="Pfam" id="PF00397">
    <property type="entry name" value="WW"/>
    <property type="match status" value="1"/>
</dbReference>
<dbReference type="SMART" id="SM00295">
    <property type="entry name" value="B41"/>
    <property type="match status" value="1"/>
</dbReference>
<feature type="region of interest" description="Disordered" evidence="1">
    <location>
        <begin position="326"/>
        <end position="356"/>
    </location>
</feature>
<dbReference type="CDD" id="cd00201">
    <property type="entry name" value="WW"/>
    <property type="match status" value="1"/>
</dbReference>
<dbReference type="Gene3D" id="1.20.80.10">
    <property type="match status" value="1"/>
</dbReference>
<proteinExistence type="predicted"/>
<evidence type="ECO:0000313" key="11">
    <source>
        <dbReference type="Proteomes" id="UP000325113"/>
    </source>
</evidence>
<dbReference type="EMBL" id="VLTN01000054">
    <property type="protein sequence ID" value="KAA0148332.1"/>
    <property type="molecule type" value="Genomic_DNA"/>
</dbReference>
<dbReference type="EMBL" id="VLTL01000070">
    <property type="protein sequence ID" value="KAA0163216.1"/>
    <property type="molecule type" value="Genomic_DNA"/>
</dbReference>
<dbReference type="PROSITE" id="PS50057">
    <property type="entry name" value="FERM_3"/>
    <property type="match status" value="1"/>
</dbReference>
<accession>A0A5A8ED82</accession>
<dbReference type="InterPro" id="IPR019748">
    <property type="entry name" value="FERM_central"/>
</dbReference>
<keyword evidence="9" id="KW-1185">Reference proteome</keyword>
<dbReference type="PROSITE" id="PS01159">
    <property type="entry name" value="WW_DOMAIN_1"/>
    <property type="match status" value="1"/>
</dbReference>
<evidence type="ECO:0000313" key="8">
    <source>
        <dbReference type="Proteomes" id="UP000322899"/>
    </source>
</evidence>
<dbReference type="Proteomes" id="UP000325113">
    <property type="component" value="Unassembled WGS sequence"/>
</dbReference>
<dbReference type="PANTHER" id="PTHR13283:SF10">
    <property type="entry name" value="FERM DOMAIN-CONTAINING PROTEIN 8"/>
    <property type="match status" value="1"/>
</dbReference>
<dbReference type="Proteomes" id="UP000323011">
    <property type="component" value="Unassembled WGS sequence"/>
</dbReference>
<feature type="domain" description="FERM" evidence="3">
    <location>
        <begin position="11"/>
        <end position="323"/>
    </location>
</feature>
<dbReference type="InterPro" id="IPR002404">
    <property type="entry name" value="IRS_PTB"/>
</dbReference>
<dbReference type="InterPro" id="IPR036020">
    <property type="entry name" value="WW_dom_sf"/>
</dbReference>
<evidence type="ECO:0000313" key="4">
    <source>
        <dbReference type="EMBL" id="KAA0148332.1"/>
    </source>
</evidence>
<feature type="compositionally biased region" description="Acidic residues" evidence="1">
    <location>
        <begin position="387"/>
        <end position="416"/>
    </location>
</feature>
<dbReference type="SUPFAM" id="SSF51045">
    <property type="entry name" value="WW domain"/>
    <property type="match status" value="1"/>
</dbReference>